<dbReference type="InterPro" id="IPR036505">
    <property type="entry name" value="Amidase/PGRP_sf"/>
</dbReference>
<feature type="domain" description="N-acetylmuramoyl-L-alanine amidase" evidence="1">
    <location>
        <begin position="14"/>
        <end position="132"/>
    </location>
</feature>
<dbReference type="InterPro" id="IPR002502">
    <property type="entry name" value="Amidase_domain"/>
</dbReference>
<dbReference type="RefSeq" id="WP_107650200.1">
    <property type="nucleotide sequence ID" value="NZ_PZJX01000029.1"/>
</dbReference>
<dbReference type="Proteomes" id="UP000240259">
    <property type="component" value="Unassembled WGS sequence"/>
</dbReference>
<sequence length="223" mass="24443">MALPPDWMPNVVMKRVVCHWTAGSHSAGETDKDAYHILVEGNGGLVRGRPSIALNSGRVKSGYAAHTLNCNSGSIGISLCCMAGAEERPFNAGRYPMTKTQWDALAVVVAELCKYYRIKVSPRTVLSHAEIESTLGIKQQGKWDFARLPFDPSVVGPRACGDRLRKDVMVAMGAMPNLSIRPGRDTALETAIRRLLDELWPILAKGLAAGFNTLVREILKRMR</sequence>
<evidence type="ECO:0000313" key="3">
    <source>
        <dbReference type="Proteomes" id="UP000240259"/>
    </source>
</evidence>
<dbReference type="GO" id="GO:0008745">
    <property type="term" value="F:N-acetylmuramoyl-L-alanine amidase activity"/>
    <property type="evidence" value="ECO:0007669"/>
    <property type="project" value="InterPro"/>
</dbReference>
<dbReference type="EMBL" id="PZJX01000029">
    <property type="protein sequence ID" value="PTE09124.1"/>
    <property type="molecule type" value="Genomic_DNA"/>
</dbReference>
<dbReference type="Pfam" id="PF01510">
    <property type="entry name" value="Amidase_2"/>
    <property type="match status" value="1"/>
</dbReference>
<organism evidence="2 3">
    <name type="scientific">Mesorhizobium helmanticense</name>
    <dbReference type="NCBI Taxonomy" id="1776423"/>
    <lineage>
        <taxon>Bacteria</taxon>
        <taxon>Pseudomonadati</taxon>
        <taxon>Pseudomonadota</taxon>
        <taxon>Alphaproteobacteria</taxon>
        <taxon>Hyphomicrobiales</taxon>
        <taxon>Phyllobacteriaceae</taxon>
        <taxon>Mesorhizobium</taxon>
    </lineage>
</organism>
<gene>
    <name evidence="2" type="ORF">C9427_16460</name>
</gene>
<dbReference type="SUPFAM" id="SSF55846">
    <property type="entry name" value="N-acetylmuramoyl-L-alanine amidase-like"/>
    <property type="match status" value="1"/>
</dbReference>
<accession>A0A2T4ITY9</accession>
<dbReference type="GO" id="GO:0009253">
    <property type="term" value="P:peptidoglycan catabolic process"/>
    <property type="evidence" value="ECO:0007669"/>
    <property type="project" value="InterPro"/>
</dbReference>
<evidence type="ECO:0000313" key="2">
    <source>
        <dbReference type="EMBL" id="PTE09124.1"/>
    </source>
</evidence>
<evidence type="ECO:0000259" key="1">
    <source>
        <dbReference type="Pfam" id="PF01510"/>
    </source>
</evidence>
<reference evidence="2 3" key="1">
    <citation type="submission" date="2018-03" db="EMBL/GenBank/DDBJ databases">
        <title>Genome sequence of the symbiotic type strain Mesorhizobium helmanticense CSLC115NT isolated from Lotus corniculatus nodules.</title>
        <authorList>
            <person name="Sannazzaro A.I."/>
            <person name="Torres Tejerizo G.A."/>
            <person name="Dip D."/>
            <person name="Caballero M."/>
            <person name="Pistorio M."/>
            <person name="Estrella M.J."/>
        </authorList>
    </citation>
    <scope>NUCLEOTIDE SEQUENCE [LARGE SCALE GENOMIC DNA]</scope>
    <source>
        <strain evidence="2 3">CSLC115N</strain>
    </source>
</reference>
<dbReference type="CDD" id="cd06583">
    <property type="entry name" value="PGRP"/>
    <property type="match status" value="1"/>
</dbReference>
<comment type="caution">
    <text evidence="2">The sequence shown here is derived from an EMBL/GenBank/DDBJ whole genome shotgun (WGS) entry which is preliminary data.</text>
</comment>
<dbReference type="AlphaFoldDB" id="A0A2T4ITY9"/>
<name>A0A2T4ITY9_9HYPH</name>
<keyword evidence="3" id="KW-1185">Reference proteome</keyword>
<protein>
    <submittedName>
        <fullName evidence="2">N-acetylmuramoyl-L-alanine amidase</fullName>
    </submittedName>
</protein>
<dbReference type="OrthoDB" id="9798982at2"/>
<proteinExistence type="predicted"/>
<dbReference type="Gene3D" id="3.40.80.10">
    <property type="entry name" value="Peptidoglycan recognition protein-like"/>
    <property type="match status" value="1"/>
</dbReference>